<dbReference type="EMBL" id="JACHLR010000033">
    <property type="protein sequence ID" value="MBB4860835.1"/>
    <property type="molecule type" value="Genomic_DNA"/>
</dbReference>
<dbReference type="PANTHER" id="PTHR36836">
    <property type="entry name" value="COLANIC ACID BIOSYNTHESIS PROTEIN WCAK"/>
    <property type="match status" value="1"/>
</dbReference>
<dbReference type="RefSeq" id="WP_184250294.1">
    <property type="nucleotide sequence ID" value="NZ_JACHLR010000033.1"/>
</dbReference>
<dbReference type="Pfam" id="PF04230">
    <property type="entry name" value="PS_pyruv_trans"/>
    <property type="match status" value="1"/>
</dbReference>
<sequence length="376" mass="40976">MSTFEIKGINFDNHGAAMMLLSVRERLGGEHRIAVEAAGDYDVRAPYGLHQILRHAGRIPLNPLVSSAPRRLRSRVGLIIDSEIDAVLDASGFAYGDDWGAAKIHKRLDAALVRRARTGMPVILLPQAMGPFNKAEVRNAFARVIDQASLIYVRDASTQTYVEEAFGMRDNVRRCPDFTIGLQGLRDPRHARLAGRPAIVPNHMVVRNSDAATRRIYVDLLASSAAAAKAAFGEPFVALHDARQDAALAVELSERLGTVEKVTEHRPQVMKGILADSAVVVGSRFHALVAALSHGTPVIAFGWSHKYAELLTDFGCSEALVKVEPSAEAEVLTLMERIVADREAISARLQSRAAELKAQVVDMWDEVALVLQGTAR</sequence>
<protein>
    <submittedName>
        <fullName evidence="2">Colanic acid/amylovoran biosynthesis protein</fullName>
    </submittedName>
</protein>
<organism evidence="2 3">
    <name type="scientific">Novosphingobium chloroacetimidivorans</name>
    <dbReference type="NCBI Taxonomy" id="1428314"/>
    <lineage>
        <taxon>Bacteria</taxon>
        <taxon>Pseudomonadati</taxon>
        <taxon>Pseudomonadota</taxon>
        <taxon>Alphaproteobacteria</taxon>
        <taxon>Sphingomonadales</taxon>
        <taxon>Sphingomonadaceae</taxon>
        <taxon>Novosphingobium</taxon>
    </lineage>
</organism>
<reference evidence="2 3" key="1">
    <citation type="submission" date="2020-08" db="EMBL/GenBank/DDBJ databases">
        <title>Functional genomics of gut bacteria from endangered species of beetles.</title>
        <authorList>
            <person name="Carlos-Shanley C."/>
        </authorList>
    </citation>
    <scope>NUCLEOTIDE SEQUENCE [LARGE SCALE GENOMIC DNA]</scope>
    <source>
        <strain evidence="2 3">S00245</strain>
    </source>
</reference>
<gene>
    <name evidence="2" type="ORF">HNO88_004180</name>
</gene>
<evidence type="ECO:0000313" key="3">
    <source>
        <dbReference type="Proteomes" id="UP000555448"/>
    </source>
</evidence>
<comment type="caution">
    <text evidence="2">The sequence shown here is derived from an EMBL/GenBank/DDBJ whole genome shotgun (WGS) entry which is preliminary data.</text>
</comment>
<dbReference type="Proteomes" id="UP000555448">
    <property type="component" value="Unassembled WGS sequence"/>
</dbReference>
<evidence type="ECO:0000313" key="2">
    <source>
        <dbReference type="EMBL" id="MBB4860835.1"/>
    </source>
</evidence>
<name>A0A7W7KE50_9SPHN</name>
<feature type="domain" description="Polysaccharide pyruvyl transferase" evidence="1">
    <location>
        <begin position="13"/>
        <end position="305"/>
    </location>
</feature>
<evidence type="ECO:0000259" key="1">
    <source>
        <dbReference type="Pfam" id="PF04230"/>
    </source>
</evidence>
<dbReference type="PANTHER" id="PTHR36836:SF1">
    <property type="entry name" value="COLANIC ACID BIOSYNTHESIS PROTEIN WCAK"/>
    <property type="match status" value="1"/>
</dbReference>
<dbReference type="InterPro" id="IPR007345">
    <property type="entry name" value="Polysacch_pyruvyl_Trfase"/>
</dbReference>
<dbReference type="AlphaFoldDB" id="A0A7W7KE50"/>
<keyword evidence="3" id="KW-1185">Reference proteome</keyword>
<proteinExistence type="predicted"/>
<accession>A0A7W7KE50</accession>